<evidence type="ECO:0000256" key="1">
    <source>
        <dbReference type="SAM" id="SignalP"/>
    </source>
</evidence>
<proteinExistence type="predicted"/>
<evidence type="ECO:0000313" key="3">
    <source>
        <dbReference type="Proteomes" id="UP000321304"/>
    </source>
</evidence>
<keyword evidence="1" id="KW-0732">Signal</keyword>
<feature type="signal peptide" evidence="1">
    <location>
        <begin position="1"/>
        <end position="24"/>
    </location>
</feature>
<comment type="caution">
    <text evidence="2">The sequence shown here is derived from an EMBL/GenBank/DDBJ whole genome shotgun (WGS) entry which is preliminary data.</text>
</comment>
<reference evidence="2 3" key="1">
    <citation type="submission" date="2019-06" db="EMBL/GenBank/DDBJ databases">
        <title>Genomic Encyclopedia of Type Strains, Phase IV (KMG-V): Genome sequencing to study the core and pangenomes of soil and plant-associated prokaryotes.</title>
        <authorList>
            <person name="Whitman W."/>
        </authorList>
    </citation>
    <scope>NUCLEOTIDE SEQUENCE [LARGE SCALE GENOMIC DNA]</scope>
    <source>
        <strain evidence="2 3">BR 10355</strain>
    </source>
</reference>
<feature type="chain" id="PRO_5021933869" evidence="1">
    <location>
        <begin position="25"/>
        <end position="56"/>
    </location>
</feature>
<evidence type="ECO:0000313" key="2">
    <source>
        <dbReference type="EMBL" id="TWB94630.1"/>
    </source>
</evidence>
<sequence length="56" mass="6083">MDARQFLILGVSMLAASMIGPVTAQEAHQPMLQALYDWGEANADTFGVRFLGAELE</sequence>
<organism evidence="2 3">
    <name type="scientific">Bradyrhizobium macuxiense</name>
    <dbReference type="NCBI Taxonomy" id="1755647"/>
    <lineage>
        <taxon>Bacteria</taxon>
        <taxon>Pseudomonadati</taxon>
        <taxon>Pseudomonadota</taxon>
        <taxon>Alphaproteobacteria</taxon>
        <taxon>Hyphomicrobiales</taxon>
        <taxon>Nitrobacteraceae</taxon>
        <taxon>Bradyrhizobium</taxon>
    </lineage>
</organism>
<protein>
    <submittedName>
        <fullName evidence="2">Uncharacterized protein</fullName>
    </submittedName>
</protein>
<dbReference type="EMBL" id="VITY01000009">
    <property type="protein sequence ID" value="TWB94630.1"/>
    <property type="molecule type" value="Genomic_DNA"/>
</dbReference>
<keyword evidence="3" id="KW-1185">Reference proteome</keyword>
<dbReference type="RefSeq" id="WP_246667612.1">
    <property type="nucleotide sequence ID" value="NZ_VITY01000009.1"/>
</dbReference>
<name>A0A560LMT0_9BRAD</name>
<dbReference type="Proteomes" id="UP000321304">
    <property type="component" value="Unassembled WGS sequence"/>
</dbReference>
<accession>A0A560LMT0</accession>
<gene>
    <name evidence="2" type="ORF">FBZ93_10970</name>
</gene>
<dbReference type="AlphaFoldDB" id="A0A560LMT0"/>